<dbReference type="InterPro" id="IPR050382">
    <property type="entry name" value="MFS_Na/Anion_cotransporter"/>
</dbReference>
<proteinExistence type="predicted"/>
<feature type="transmembrane region" description="Helical" evidence="5">
    <location>
        <begin position="57"/>
        <end position="80"/>
    </location>
</feature>
<evidence type="ECO:0000256" key="2">
    <source>
        <dbReference type="ARBA" id="ARBA00022692"/>
    </source>
</evidence>
<reference evidence="6" key="1">
    <citation type="submission" date="2024-06" db="EMBL/GenBank/DDBJ databases">
        <authorList>
            <person name="Coelho C."/>
            <person name="Bento M."/>
            <person name="Garcia E."/>
            <person name="Camelo A."/>
            <person name="Brandao I."/>
            <person name="Espirito Santo C."/>
            <person name="Trovao J."/>
            <person name="Verissimo A."/>
            <person name="Costa J."/>
            <person name="Tiago I."/>
        </authorList>
    </citation>
    <scope>NUCLEOTIDE SEQUENCE</scope>
    <source>
        <strain evidence="6">KWT182</strain>
    </source>
</reference>
<dbReference type="Gene3D" id="1.20.1250.20">
    <property type="entry name" value="MFS general substrate transporter like domains"/>
    <property type="match status" value="1"/>
</dbReference>
<evidence type="ECO:0000256" key="4">
    <source>
        <dbReference type="ARBA" id="ARBA00023136"/>
    </source>
</evidence>
<dbReference type="AlphaFoldDB" id="A0AAU7QAT9"/>
<evidence type="ECO:0000256" key="3">
    <source>
        <dbReference type="ARBA" id="ARBA00022989"/>
    </source>
</evidence>
<feature type="transmembrane region" description="Helical" evidence="5">
    <location>
        <begin position="86"/>
        <end position="105"/>
    </location>
</feature>
<dbReference type="SUPFAM" id="SSF103473">
    <property type="entry name" value="MFS general substrate transporter"/>
    <property type="match status" value="1"/>
</dbReference>
<gene>
    <name evidence="6" type="ORF">ABK905_26595</name>
</gene>
<organism evidence="6">
    <name type="scientific">Acerihabitans sp. KWT182</name>
    <dbReference type="NCBI Taxonomy" id="3157919"/>
    <lineage>
        <taxon>Bacteria</taxon>
        <taxon>Pseudomonadati</taxon>
        <taxon>Pseudomonadota</taxon>
        <taxon>Gammaproteobacteria</taxon>
        <taxon>Enterobacterales</taxon>
        <taxon>Pectobacteriaceae</taxon>
        <taxon>Acerihabitans</taxon>
    </lineage>
</organism>
<evidence type="ECO:0000256" key="5">
    <source>
        <dbReference type="SAM" id="Phobius"/>
    </source>
</evidence>
<dbReference type="EMBL" id="CP157947">
    <property type="protein sequence ID" value="XBS69807.1"/>
    <property type="molecule type" value="Genomic_DNA"/>
</dbReference>
<accession>A0AAU7QAT9</accession>
<name>A0AAU7QAT9_9GAMM</name>
<protein>
    <recommendedName>
        <fullName evidence="7">Major facilitator superfamily (MFS) profile domain-containing protein</fullName>
    </recommendedName>
</protein>
<dbReference type="GO" id="GO:0016020">
    <property type="term" value="C:membrane"/>
    <property type="evidence" value="ECO:0007669"/>
    <property type="project" value="UniProtKB-SubCell"/>
</dbReference>
<evidence type="ECO:0000313" key="6">
    <source>
        <dbReference type="EMBL" id="XBS69807.1"/>
    </source>
</evidence>
<keyword evidence="3 5" id="KW-1133">Transmembrane helix</keyword>
<feature type="transmembrane region" description="Helical" evidence="5">
    <location>
        <begin position="23"/>
        <end position="45"/>
    </location>
</feature>
<evidence type="ECO:0008006" key="7">
    <source>
        <dbReference type="Google" id="ProtNLM"/>
    </source>
</evidence>
<comment type="subcellular location">
    <subcellularLocation>
        <location evidence="1">Membrane</location>
        <topology evidence="1">Multi-pass membrane protein</topology>
    </subcellularLocation>
</comment>
<dbReference type="PANTHER" id="PTHR11662:SF399">
    <property type="entry name" value="FI19708P1-RELATED"/>
    <property type="match status" value="1"/>
</dbReference>
<sequence length="127" mass="13286">MLAFAGAALCVAPVIFVSHNVNIVVACLSGALFFLELMTGPMWTVPMDIAPDYAGTASGLMNTGSAIASILTPIVFGVVVHVTGNWNIPFIGSFAFLAMGCALATQIKPDIRVQTGIENKQSVPNFL</sequence>
<dbReference type="InterPro" id="IPR036259">
    <property type="entry name" value="MFS_trans_sf"/>
</dbReference>
<evidence type="ECO:0000256" key="1">
    <source>
        <dbReference type="ARBA" id="ARBA00004141"/>
    </source>
</evidence>
<keyword evidence="2 5" id="KW-0812">Transmembrane</keyword>
<keyword evidence="4 5" id="KW-0472">Membrane</keyword>
<dbReference type="PANTHER" id="PTHR11662">
    <property type="entry name" value="SOLUTE CARRIER FAMILY 17"/>
    <property type="match status" value="1"/>
</dbReference>